<feature type="non-terminal residue" evidence="7">
    <location>
        <position position="1"/>
    </location>
</feature>
<evidence type="ECO:0000313" key="8">
    <source>
        <dbReference type="Proteomes" id="UP000193467"/>
    </source>
</evidence>
<keyword evidence="2 5" id="KW-0812">Transmembrane</keyword>
<sequence length="247" mass="26885">LLAYFCLSVATVISNKHLLRGYFPFPWMLLGVVQLGFATIGIVGATKVGSYRATRLSAQHETIVKLVAVLFSCEQLASILSLRMVTVPFHISVRALSPVLTLLLSILFFNQKSSLRTTSSFLVILLGVVLTSHSIPDIHSYGSLLTFTSMILSSAKSLVTTHLLQDRFSLKPLDVVARISPQSMVHCLFFSWANGEMGDLYRFIIGPDFTKGHVASIALNGSLAWSLVLIGIVCDKRTQAPAMAISG</sequence>
<feature type="transmembrane region" description="Helical" evidence="5">
    <location>
        <begin position="91"/>
        <end position="110"/>
    </location>
</feature>
<proteinExistence type="predicted"/>
<dbReference type="InterPro" id="IPR050186">
    <property type="entry name" value="TPT_transporter"/>
</dbReference>
<feature type="transmembrane region" description="Helical" evidence="5">
    <location>
        <begin position="25"/>
        <end position="45"/>
    </location>
</feature>
<dbReference type="GO" id="GO:0016020">
    <property type="term" value="C:membrane"/>
    <property type="evidence" value="ECO:0007669"/>
    <property type="project" value="UniProtKB-SubCell"/>
</dbReference>
<dbReference type="PANTHER" id="PTHR11132">
    <property type="entry name" value="SOLUTE CARRIER FAMILY 35"/>
    <property type="match status" value="1"/>
</dbReference>
<feature type="transmembrane region" description="Helical" evidence="5">
    <location>
        <begin position="213"/>
        <end position="234"/>
    </location>
</feature>
<dbReference type="InterPro" id="IPR037185">
    <property type="entry name" value="EmrE-like"/>
</dbReference>
<feature type="domain" description="Sugar phosphate transporter" evidence="6">
    <location>
        <begin position="2"/>
        <end position="188"/>
    </location>
</feature>
<evidence type="ECO:0000256" key="1">
    <source>
        <dbReference type="ARBA" id="ARBA00004141"/>
    </source>
</evidence>
<dbReference type="SUPFAM" id="SSF103481">
    <property type="entry name" value="Multidrug resistance efflux transporter EmrE"/>
    <property type="match status" value="1"/>
</dbReference>
<keyword evidence="4 5" id="KW-0472">Membrane</keyword>
<evidence type="ECO:0000256" key="3">
    <source>
        <dbReference type="ARBA" id="ARBA00022989"/>
    </source>
</evidence>
<dbReference type="InterPro" id="IPR004853">
    <property type="entry name" value="Sugar_P_trans_dom"/>
</dbReference>
<protein>
    <recommendedName>
        <fullName evidence="6">Sugar phosphate transporter domain-containing protein</fullName>
    </recommendedName>
</protein>
<comment type="subcellular location">
    <subcellularLocation>
        <location evidence="1">Membrane</location>
        <topology evidence="1">Multi-pass membrane protein</topology>
    </subcellularLocation>
</comment>
<evidence type="ECO:0000256" key="2">
    <source>
        <dbReference type="ARBA" id="ARBA00022692"/>
    </source>
</evidence>
<keyword evidence="3 5" id="KW-1133">Transmembrane helix</keyword>
<organism evidence="7 8">
    <name type="scientific">Leucosporidium creatinivorum</name>
    <dbReference type="NCBI Taxonomy" id="106004"/>
    <lineage>
        <taxon>Eukaryota</taxon>
        <taxon>Fungi</taxon>
        <taxon>Dikarya</taxon>
        <taxon>Basidiomycota</taxon>
        <taxon>Pucciniomycotina</taxon>
        <taxon>Microbotryomycetes</taxon>
        <taxon>Leucosporidiales</taxon>
        <taxon>Leucosporidium</taxon>
    </lineage>
</organism>
<dbReference type="OrthoDB" id="10261634at2759"/>
<feature type="transmembrane region" description="Helical" evidence="5">
    <location>
        <begin position="117"/>
        <end position="135"/>
    </location>
</feature>
<keyword evidence="8" id="KW-1185">Reference proteome</keyword>
<dbReference type="Pfam" id="PF03151">
    <property type="entry name" value="TPT"/>
    <property type="match status" value="1"/>
</dbReference>
<evidence type="ECO:0000256" key="5">
    <source>
        <dbReference type="SAM" id="Phobius"/>
    </source>
</evidence>
<dbReference type="EMBL" id="MCGR01000013">
    <property type="protein sequence ID" value="ORY87384.1"/>
    <property type="molecule type" value="Genomic_DNA"/>
</dbReference>
<gene>
    <name evidence="7" type="ORF">BCR35DRAFT_253150</name>
</gene>
<reference evidence="7 8" key="1">
    <citation type="submission" date="2016-07" db="EMBL/GenBank/DDBJ databases">
        <title>Pervasive Adenine N6-methylation of Active Genes in Fungi.</title>
        <authorList>
            <consortium name="DOE Joint Genome Institute"/>
            <person name="Mondo S.J."/>
            <person name="Dannebaum R.O."/>
            <person name="Kuo R.C."/>
            <person name="Labutti K."/>
            <person name="Haridas S."/>
            <person name="Kuo A."/>
            <person name="Salamov A."/>
            <person name="Ahrendt S.R."/>
            <person name="Lipzen A."/>
            <person name="Sullivan W."/>
            <person name="Andreopoulos W.B."/>
            <person name="Clum A."/>
            <person name="Lindquist E."/>
            <person name="Daum C."/>
            <person name="Ramamoorthy G.K."/>
            <person name="Gryganskyi A."/>
            <person name="Culley D."/>
            <person name="Magnuson J.K."/>
            <person name="James T.Y."/>
            <person name="O'Malley M.A."/>
            <person name="Stajich J.E."/>
            <person name="Spatafora J.W."/>
            <person name="Visel A."/>
            <person name="Grigoriev I.V."/>
        </authorList>
    </citation>
    <scope>NUCLEOTIDE SEQUENCE [LARGE SCALE GENOMIC DNA]</scope>
    <source>
        <strain evidence="7 8">62-1032</strain>
    </source>
</reference>
<evidence type="ECO:0000256" key="4">
    <source>
        <dbReference type="ARBA" id="ARBA00023136"/>
    </source>
</evidence>
<name>A0A1Y2FVP9_9BASI</name>
<dbReference type="InParanoid" id="A0A1Y2FVP9"/>
<dbReference type="AlphaFoldDB" id="A0A1Y2FVP9"/>
<evidence type="ECO:0000313" key="7">
    <source>
        <dbReference type="EMBL" id="ORY87384.1"/>
    </source>
</evidence>
<dbReference type="Proteomes" id="UP000193467">
    <property type="component" value="Unassembled WGS sequence"/>
</dbReference>
<comment type="caution">
    <text evidence="7">The sequence shown here is derived from an EMBL/GenBank/DDBJ whole genome shotgun (WGS) entry which is preliminary data.</text>
</comment>
<evidence type="ECO:0000259" key="6">
    <source>
        <dbReference type="Pfam" id="PF03151"/>
    </source>
</evidence>
<accession>A0A1Y2FVP9</accession>
<feature type="non-terminal residue" evidence="7">
    <location>
        <position position="247"/>
    </location>
</feature>